<proteinExistence type="predicted"/>
<name>A0A5J5AQ79_9ASTE</name>
<organism evidence="2 3">
    <name type="scientific">Nyssa sinensis</name>
    <dbReference type="NCBI Taxonomy" id="561372"/>
    <lineage>
        <taxon>Eukaryota</taxon>
        <taxon>Viridiplantae</taxon>
        <taxon>Streptophyta</taxon>
        <taxon>Embryophyta</taxon>
        <taxon>Tracheophyta</taxon>
        <taxon>Spermatophyta</taxon>
        <taxon>Magnoliopsida</taxon>
        <taxon>eudicotyledons</taxon>
        <taxon>Gunneridae</taxon>
        <taxon>Pentapetalae</taxon>
        <taxon>asterids</taxon>
        <taxon>Cornales</taxon>
        <taxon>Nyssaceae</taxon>
        <taxon>Nyssa</taxon>
    </lineage>
</organism>
<feature type="compositionally biased region" description="Acidic residues" evidence="1">
    <location>
        <begin position="293"/>
        <end position="310"/>
    </location>
</feature>
<gene>
    <name evidence="2" type="ORF">F0562_033182</name>
</gene>
<feature type="region of interest" description="Disordered" evidence="1">
    <location>
        <begin position="184"/>
        <end position="249"/>
    </location>
</feature>
<evidence type="ECO:0000313" key="3">
    <source>
        <dbReference type="Proteomes" id="UP000325577"/>
    </source>
</evidence>
<dbReference type="Proteomes" id="UP000325577">
    <property type="component" value="Linkage Group LG19"/>
</dbReference>
<dbReference type="EMBL" id="CM018042">
    <property type="protein sequence ID" value="KAA8533285.1"/>
    <property type="molecule type" value="Genomic_DNA"/>
</dbReference>
<feature type="compositionally biased region" description="Polar residues" evidence="1">
    <location>
        <begin position="192"/>
        <end position="208"/>
    </location>
</feature>
<reference evidence="2 3" key="1">
    <citation type="submission" date="2019-09" db="EMBL/GenBank/DDBJ databases">
        <title>A chromosome-level genome assembly of the Chinese tupelo Nyssa sinensis.</title>
        <authorList>
            <person name="Yang X."/>
            <person name="Kang M."/>
            <person name="Yang Y."/>
            <person name="Xiong H."/>
            <person name="Wang M."/>
            <person name="Zhang Z."/>
            <person name="Wang Z."/>
            <person name="Wu H."/>
            <person name="Ma T."/>
            <person name="Liu J."/>
            <person name="Xi Z."/>
        </authorList>
    </citation>
    <scope>NUCLEOTIDE SEQUENCE [LARGE SCALE GENOMIC DNA]</scope>
    <source>
        <strain evidence="2">J267</strain>
        <tissue evidence="2">Leaf</tissue>
    </source>
</reference>
<feature type="compositionally biased region" description="Basic and acidic residues" evidence="1">
    <location>
        <begin position="223"/>
        <end position="236"/>
    </location>
</feature>
<dbReference type="AlphaFoldDB" id="A0A5J5AQ79"/>
<feature type="region of interest" description="Disordered" evidence="1">
    <location>
        <begin position="268"/>
        <end position="346"/>
    </location>
</feature>
<dbReference type="OrthoDB" id="1939616at2759"/>
<evidence type="ECO:0000313" key="2">
    <source>
        <dbReference type="EMBL" id="KAA8533285.1"/>
    </source>
</evidence>
<dbReference type="PANTHER" id="PTHR37710">
    <property type="entry name" value="TRANSMEMBRANE PROTEIN"/>
    <property type="match status" value="1"/>
</dbReference>
<feature type="compositionally biased region" description="Basic and acidic residues" evidence="1">
    <location>
        <begin position="268"/>
        <end position="279"/>
    </location>
</feature>
<keyword evidence="3" id="KW-1185">Reference proteome</keyword>
<sequence>MDAGTSLSSTESTTAATRTVFRCRPLHTCGVSILMIAHRAYTIAHELNGPVGSMTKKIATIAAPACPIISAMRCQWLAILSFVDDQILAVENMVETLFPPSSHLFNKIDEIVHTAETLPGKVDDAVNKFPMIIHQFRFLDWALVHVISWLKFLISTLTHWGVNNTREKEIMIDINKESELPYNAECPVESPTDAQSGNLEMSSSLSDSFQDETGEANFPVEISTHDQSENVEKESPISDSSPDETKRLGIIVKPDIMKCSYKEILEKGTKENLEKKNDSDSSSMEEIPKATLSEEEAGEGKEEDASESIEETAKEDPILDLFEASWHMKPGKRGKGSSMPRSFSFM</sequence>
<protein>
    <submittedName>
        <fullName evidence="2">Uncharacterized protein</fullName>
    </submittedName>
</protein>
<evidence type="ECO:0000256" key="1">
    <source>
        <dbReference type="SAM" id="MobiDB-lite"/>
    </source>
</evidence>
<accession>A0A5J5AQ79</accession>
<dbReference type="PANTHER" id="PTHR37710:SF1">
    <property type="entry name" value="TRANSMEMBRANE PROTEIN"/>
    <property type="match status" value="1"/>
</dbReference>